<gene>
    <name evidence="10" type="primary">aroA</name>
    <name evidence="10" type="ORF">RCZ15_20280</name>
    <name evidence="11" type="ORF">RCZ16_05580</name>
</gene>
<evidence type="ECO:0000313" key="12">
    <source>
        <dbReference type="Proteomes" id="UP001207736"/>
    </source>
</evidence>
<evidence type="ECO:0000256" key="7">
    <source>
        <dbReference type="ARBA" id="ARBA00030046"/>
    </source>
</evidence>
<dbReference type="EMBL" id="BQKA01000036">
    <property type="protein sequence ID" value="GJM51055.1"/>
    <property type="molecule type" value="Genomic_DNA"/>
</dbReference>
<dbReference type="PROSITE" id="PS00885">
    <property type="entry name" value="EPSP_SYNTHASE_2"/>
    <property type="match status" value="1"/>
</dbReference>
<evidence type="ECO:0000313" key="10">
    <source>
        <dbReference type="EMBL" id="GJM51055.1"/>
    </source>
</evidence>
<dbReference type="GO" id="GO:0003866">
    <property type="term" value="F:3-phosphoshikimate 1-carboxyvinyltransferase activity"/>
    <property type="evidence" value="ECO:0007669"/>
    <property type="project" value="UniProtKB-EC"/>
</dbReference>
<evidence type="ECO:0000256" key="3">
    <source>
        <dbReference type="ARBA" id="ARBA00012450"/>
    </source>
</evidence>
<dbReference type="Proteomes" id="UP001207736">
    <property type="component" value="Unassembled WGS sequence"/>
</dbReference>
<comment type="similarity">
    <text evidence="2">Belongs to the EPSP synthase family.</text>
</comment>
<accession>A0AAV5AZR3</accession>
<keyword evidence="13" id="KW-1185">Reference proteome</keyword>
<dbReference type="EMBL" id="BQKB01000009">
    <property type="protein sequence ID" value="GJM52240.1"/>
    <property type="molecule type" value="Genomic_DNA"/>
</dbReference>
<evidence type="ECO:0000256" key="6">
    <source>
        <dbReference type="ARBA" id="ARBA00023141"/>
    </source>
</evidence>
<dbReference type="PANTHER" id="PTHR21090:SF5">
    <property type="entry name" value="PENTAFUNCTIONAL AROM POLYPEPTIDE"/>
    <property type="match status" value="1"/>
</dbReference>
<dbReference type="Gene3D" id="3.65.10.10">
    <property type="entry name" value="Enolpyruvate transferase domain"/>
    <property type="match status" value="2"/>
</dbReference>
<comment type="catalytic activity">
    <reaction evidence="8">
        <text>3-phosphoshikimate + phosphoenolpyruvate = 5-O-(1-carboxyvinyl)-3-phosphoshikimate + phosphate</text>
        <dbReference type="Rhea" id="RHEA:21256"/>
        <dbReference type="ChEBI" id="CHEBI:43474"/>
        <dbReference type="ChEBI" id="CHEBI:57701"/>
        <dbReference type="ChEBI" id="CHEBI:58702"/>
        <dbReference type="ChEBI" id="CHEBI:145989"/>
        <dbReference type="EC" id="2.5.1.19"/>
    </reaction>
    <physiologicalReaction direction="left-to-right" evidence="8">
        <dbReference type="Rhea" id="RHEA:21257"/>
    </physiologicalReaction>
</comment>
<dbReference type="GO" id="GO:0009423">
    <property type="term" value="P:chorismate biosynthetic process"/>
    <property type="evidence" value="ECO:0007669"/>
    <property type="project" value="TreeGrafter"/>
</dbReference>
<evidence type="ECO:0000313" key="13">
    <source>
        <dbReference type="Proteomes" id="UP001208692"/>
    </source>
</evidence>
<sequence>MDMQLSKKQLVDNQKIIITGSKSETNRLLLLQALFPTISIENESNSDDTSLMQSGLAISQGIVDVSHAGTAMRFLTAFFAVSEGKNVILTGSERMKQRPIAILVNALRELGSDIEYLEKEGFPPLKINGKRIVKNEVSVQANVSSQFISALLLIGASLSNGLRINVLGEITSLSYLKMTLSLLQKIGIKTSFTNGIIEIFPTQFVEKQTFIVESDWSSASYFYSLIALSPVGTQITLSAYNKESLQGDSILTDIYTFFGVKTTFENHHIILYKEKKCVLKNFTYNFINTPDIAQTIAITCIGLGINCEFSGLHTLKIKETNRLEALKIELSKLGAQVYITDEKIKIIPFQIVENVKIDTYNDHRMAMAFAPLSLCVPIVINDADVVSKSYPNFWIDFNRIMVDI</sequence>
<dbReference type="GO" id="GO:0009073">
    <property type="term" value="P:aromatic amino acid family biosynthetic process"/>
    <property type="evidence" value="ECO:0007669"/>
    <property type="project" value="UniProtKB-KW"/>
</dbReference>
<dbReference type="RefSeq" id="WP_264846486.1">
    <property type="nucleotide sequence ID" value="NZ_BPMA01000021.1"/>
</dbReference>
<comment type="caution">
    <text evidence="10">The sequence shown here is derived from an EMBL/GenBank/DDBJ whole genome shotgun (WGS) entry which is preliminary data.</text>
</comment>
<feature type="domain" description="Enolpyruvate transferase" evidence="9">
    <location>
        <begin position="62"/>
        <end position="394"/>
    </location>
</feature>
<evidence type="ECO:0000256" key="1">
    <source>
        <dbReference type="ARBA" id="ARBA00004811"/>
    </source>
</evidence>
<dbReference type="Pfam" id="PF00275">
    <property type="entry name" value="EPSP_synthase"/>
    <property type="match status" value="1"/>
</dbReference>
<dbReference type="PIRSF" id="PIRSF000505">
    <property type="entry name" value="EPSPS"/>
    <property type="match status" value="1"/>
</dbReference>
<dbReference type="InterPro" id="IPR001986">
    <property type="entry name" value="Enolpyruvate_Tfrase_dom"/>
</dbReference>
<name>A0AAV5AZR3_9FLAO</name>
<dbReference type="InterPro" id="IPR023193">
    <property type="entry name" value="EPSP_synthase_CS"/>
</dbReference>
<organism evidence="10 12">
    <name type="scientific">Capnocytophaga catalasegens</name>
    <dbReference type="NCBI Taxonomy" id="1004260"/>
    <lineage>
        <taxon>Bacteria</taxon>
        <taxon>Pseudomonadati</taxon>
        <taxon>Bacteroidota</taxon>
        <taxon>Flavobacteriia</taxon>
        <taxon>Flavobacteriales</taxon>
        <taxon>Flavobacteriaceae</taxon>
        <taxon>Capnocytophaga</taxon>
    </lineage>
</organism>
<reference evidence="10 13" key="1">
    <citation type="submission" date="2021-11" db="EMBL/GenBank/DDBJ databases">
        <title>Draft genome sequence of Capnocytophaga sp. strain KC07075 isolated from cat oral cavity.</title>
        <authorList>
            <person name="Suzuki M."/>
            <person name="Imaoka K."/>
            <person name="Kimura M."/>
            <person name="Morikawa S."/>
            <person name="Maeda K."/>
        </authorList>
    </citation>
    <scope>NUCLEOTIDE SEQUENCE</scope>
    <source>
        <strain evidence="10">KC07075</strain>
        <strain evidence="11 13">KC07079</strain>
    </source>
</reference>
<evidence type="ECO:0000256" key="8">
    <source>
        <dbReference type="ARBA" id="ARBA00044633"/>
    </source>
</evidence>
<dbReference type="EC" id="2.5.1.19" evidence="3"/>
<evidence type="ECO:0000259" key="9">
    <source>
        <dbReference type="Pfam" id="PF00275"/>
    </source>
</evidence>
<dbReference type="SUPFAM" id="SSF55205">
    <property type="entry name" value="EPT/RTPC-like"/>
    <property type="match status" value="1"/>
</dbReference>
<dbReference type="InterPro" id="IPR013792">
    <property type="entry name" value="RNA3'P_cycl/enolpyr_Trfase_a/b"/>
</dbReference>
<dbReference type="Proteomes" id="UP001208692">
    <property type="component" value="Unassembled WGS sequence"/>
</dbReference>
<evidence type="ECO:0000313" key="11">
    <source>
        <dbReference type="EMBL" id="GJM52240.1"/>
    </source>
</evidence>
<dbReference type="PANTHER" id="PTHR21090">
    <property type="entry name" value="AROM/DEHYDROQUINATE SYNTHASE"/>
    <property type="match status" value="1"/>
</dbReference>
<dbReference type="InterPro" id="IPR006264">
    <property type="entry name" value="EPSP_synthase"/>
</dbReference>
<keyword evidence="6" id="KW-0057">Aromatic amino acid biosynthesis</keyword>
<protein>
    <recommendedName>
        <fullName evidence="3">3-phosphoshikimate 1-carboxyvinyltransferase</fullName>
        <ecNumber evidence="3">2.5.1.19</ecNumber>
    </recommendedName>
    <alternativeName>
        <fullName evidence="7">5-enolpyruvylshikimate-3-phosphate synthase</fullName>
    </alternativeName>
</protein>
<dbReference type="GO" id="GO:0008652">
    <property type="term" value="P:amino acid biosynthetic process"/>
    <property type="evidence" value="ECO:0007669"/>
    <property type="project" value="UniProtKB-KW"/>
</dbReference>
<evidence type="ECO:0000256" key="4">
    <source>
        <dbReference type="ARBA" id="ARBA00022605"/>
    </source>
</evidence>
<dbReference type="AlphaFoldDB" id="A0AAV5AZR3"/>
<dbReference type="InterPro" id="IPR036968">
    <property type="entry name" value="Enolpyruvate_Tfrase_sf"/>
</dbReference>
<proteinExistence type="inferred from homology"/>
<keyword evidence="5" id="KW-0808">Transferase</keyword>
<evidence type="ECO:0000256" key="5">
    <source>
        <dbReference type="ARBA" id="ARBA00022679"/>
    </source>
</evidence>
<evidence type="ECO:0000256" key="2">
    <source>
        <dbReference type="ARBA" id="ARBA00009948"/>
    </source>
</evidence>
<comment type="pathway">
    <text evidence="1">Metabolic intermediate biosynthesis; chorismate biosynthesis; chorismate from D-erythrose 4-phosphate and phosphoenolpyruvate: step 6/7.</text>
</comment>
<keyword evidence="4" id="KW-0028">Amino-acid biosynthesis</keyword>